<evidence type="ECO:0000259" key="6">
    <source>
        <dbReference type="Pfam" id="PF02826"/>
    </source>
</evidence>
<comment type="subunit">
    <text evidence="5">Homodimer.</text>
</comment>
<keyword evidence="2 5" id="KW-0560">Oxidoreductase</keyword>
<dbReference type="InterPro" id="IPR036291">
    <property type="entry name" value="NAD(P)-bd_dom_sf"/>
</dbReference>
<feature type="binding site" evidence="5">
    <location>
        <position position="259"/>
    </location>
    <ligand>
        <name>NAD(+)</name>
        <dbReference type="ChEBI" id="CHEBI:57540"/>
    </ligand>
</feature>
<feature type="active site" description="Proton donor" evidence="5">
    <location>
        <position position="256"/>
    </location>
</feature>
<dbReference type="UniPathway" id="UPA00244">
    <property type="reaction ID" value="UER00310"/>
</dbReference>
<dbReference type="Gene3D" id="3.30.1370.170">
    <property type="match status" value="1"/>
</dbReference>
<dbReference type="EC" id="1.1.1.290" evidence="5"/>
<dbReference type="Pfam" id="PF02826">
    <property type="entry name" value="2-Hacid_dh_C"/>
    <property type="match status" value="1"/>
</dbReference>
<dbReference type="NCBIfam" id="NF001309">
    <property type="entry name" value="PRK00257.1"/>
    <property type="match status" value="1"/>
</dbReference>
<feature type="binding site" evidence="5">
    <location>
        <position position="146"/>
    </location>
    <ligand>
        <name>NAD(+)</name>
        <dbReference type="ChEBI" id="CHEBI:57540"/>
    </ligand>
</feature>
<feature type="domain" description="D-isomer specific 2-hydroxyacid dehydrogenase NAD-binding" evidence="6">
    <location>
        <begin position="111"/>
        <end position="258"/>
    </location>
</feature>
<comment type="similarity">
    <text evidence="5">Belongs to the D-isomer specific 2-hydroxyacid dehydrogenase family. PdxB subfamily.</text>
</comment>
<dbReference type="GO" id="GO:0005829">
    <property type="term" value="C:cytosol"/>
    <property type="evidence" value="ECO:0007669"/>
    <property type="project" value="TreeGrafter"/>
</dbReference>
<comment type="pathway">
    <text evidence="5">Cofactor biosynthesis; pyridoxine 5'-phosphate biosynthesis; pyridoxine 5'-phosphate from D-erythrose 4-phosphate: step 2/5.</text>
</comment>
<feature type="active site" evidence="5">
    <location>
        <position position="239"/>
    </location>
</feature>
<gene>
    <name evidence="5" type="primary">pdxB</name>
    <name evidence="8" type="ORF">OLMES_2273</name>
</gene>
<evidence type="ECO:0000256" key="3">
    <source>
        <dbReference type="ARBA" id="ARBA00023027"/>
    </source>
</evidence>
<dbReference type="RefSeq" id="WP_087461335.1">
    <property type="nucleotide sequence ID" value="NZ_CP021425.1"/>
</dbReference>
<protein>
    <recommendedName>
        <fullName evidence="5">Erythronate-4-phosphate dehydrogenase</fullName>
        <ecNumber evidence="5">1.1.1.290</ecNumber>
    </recommendedName>
</protein>
<dbReference type="GO" id="GO:0051287">
    <property type="term" value="F:NAD binding"/>
    <property type="evidence" value="ECO:0007669"/>
    <property type="project" value="InterPro"/>
</dbReference>
<reference evidence="8 9" key="1">
    <citation type="submission" date="2017-05" db="EMBL/GenBank/DDBJ databases">
        <title>Genomic insights into alkan degradation activity of Oleiphilus messinensis.</title>
        <authorList>
            <person name="Kozyavkin S.A."/>
            <person name="Slesarev A.I."/>
            <person name="Golyshin P.N."/>
            <person name="Korzhenkov A."/>
            <person name="Golyshina O.N."/>
            <person name="Toshchakov S.V."/>
        </authorList>
    </citation>
    <scope>NUCLEOTIDE SEQUENCE [LARGE SCALE GENOMIC DNA]</scope>
    <source>
        <strain evidence="8 9">ME102</strain>
    </source>
</reference>
<evidence type="ECO:0000256" key="5">
    <source>
        <dbReference type="HAMAP-Rule" id="MF_01825"/>
    </source>
</evidence>
<evidence type="ECO:0000313" key="8">
    <source>
        <dbReference type="EMBL" id="ARU56336.1"/>
    </source>
</evidence>
<dbReference type="PROSITE" id="PS00671">
    <property type="entry name" value="D_2_HYDROXYACID_DH_3"/>
    <property type="match status" value="1"/>
</dbReference>
<dbReference type="InterPro" id="IPR006140">
    <property type="entry name" value="D-isomer_DH_NAD-bd"/>
</dbReference>
<dbReference type="InterPro" id="IPR038251">
    <property type="entry name" value="PdxB_dimer_sf"/>
</dbReference>
<proteinExistence type="inferred from homology"/>
<comment type="catalytic activity">
    <reaction evidence="5">
        <text>4-phospho-D-erythronate + NAD(+) = (R)-3-hydroxy-2-oxo-4-phosphooxybutanoate + NADH + H(+)</text>
        <dbReference type="Rhea" id="RHEA:18829"/>
        <dbReference type="ChEBI" id="CHEBI:15378"/>
        <dbReference type="ChEBI" id="CHEBI:57540"/>
        <dbReference type="ChEBI" id="CHEBI:57945"/>
        <dbReference type="ChEBI" id="CHEBI:58538"/>
        <dbReference type="ChEBI" id="CHEBI:58766"/>
        <dbReference type="EC" id="1.1.1.290"/>
    </reaction>
</comment>
<comment type="function">
    <text evidence="5">Catalyzes the oxidation of erythronate-4-phosphate to 3-hydroxy-2-oxo-4-phosphonooxybutanoate.</text>
</comment>
<keyword evidence="9" id="KW-1185">Reference proteome</keyword>
<dbReference type="CDD" id="cd12158">
    <property type="entry name" value="ErythrP_dh"/>
    <property type="match status" value="1"/>
</dbReference>
<dbReference type="PANTHER" id="PTHR42938">
    <property type="entry name" value="FORMATE DEHYDROGENASE 1"/>
    <property type="match status" value="1"/>
</dbReference>
<dbReference type="InterPro" id="IPR020921">
    <property type="entry name" value="Erythronate-4-P_DHase"/>
</dbReference>
<dbReference type="Pfam" id="PF11890">
    <property type="entry name" value="DUF3410"/>
    <property type="match status" value="1"/>
</dbReference>
<dbReference type="GO" id="GO:0036001">
    <property type="term" value="P:'de novo' pyridoxal 5'-phosphate biosynthetic process"/>
    <property type="evidence" value="ECO:0007669"/>
    <property type="project" value="TreeGrafter"/>
</dbReference>
<sequence length="382" mass="42735">MKILADENIPLVHSFFGSIGDIQQFSGRELTAREVQDADILLVRSVTRVDETLIGDAPLKFVGSTTIGLDHVDTEFLDARRIPYANAPACNSDSVVEYVISALSFLSEFDDFKLEDKSIGIVGYGNVGSRLAKVLAKLGMNVKANDPILADAGEKDLCSLEEVMQCDIISLHVPLTHDGPYPTYHLFDEPRIAALRDNQILINTCRGGVIDNQALRRKLEAQNAQKSRFRVVLDVWEHEPNVDRALLELVSIATPHIAGYSYDGKARGTDMIYQALCRTLGLPVRHKAAQFLSEPPLSKLAFTSQADSRWALNTAIQACYDVRMDSWRMKALLQRETLGSGFDALRRNYPVRREFFNVKVQLKNVDSDLFNKFRALGFKTKN</sequence>
<accession>A0A1Y0I996</accession>
<dbReference type="EMBL" id="CP021425">
    <property type="protein sequence ID" value="ARU56336.1"/>
    <property type="molecule type" value="Genomic_DNA"/>
</dbReference>
<dbReference type="GO" id="GO:0046983">
    <property type="term" value="F:protein dimerization activity"/>
    <property type="evidence" value="ECO:0007669"/>
    <property type="project" value="InterPro"/>
</dbReference>
<evidence type="ECO:0000259" key="7">
    <source>
        <dbReference type="Pfam" id="PF11890"/>
    </source>
</evidence>
<dbReference type="GO" id="GO:0033711">
    <property type="term" value="F:4-phosphoerythronate dehydrogenase activity"/>
    <property type="evidence" value="ECO:0007669"/>
    <property type="project" value="UniProtKB-EC"/>
</dbReference>
<dbReference type="PANTHER" id="PTHR42938:SF9">
    <property type="entry name" value="FORMATE DEHYDROGENASE 1"/>
    <property type="match status" value="1"/>
</dbReference>
<evidence type="ECO:0000256" key="2">
    <source>
        <dbReference type="ARBA" id="ARBA00023002"/>
    </source>
</evidence>
<dbReference type="OrthoDB" id="9770208at2"/>
<dbReference type="InterPro" id="IPR024531">
    <property type="entry name" value="Erythronate-4-P_DHase_dimer"/>
</dbReference>
<dbReference type="SUPFAM" id="SSF51735">
    <property type="entry name" value="NAD(P)-binding Rossmann-fold domains"/>
    <property type="match status" value="1"/>
</dbReference>
<dbReference type="KEGG" id="ome:OLMES_2273"/>
<keyword evidence="4 5" id="KW-0664">Pyridoxine biosynthesis</keyword>
<feature type="domain" description="Erythronate-4-phosphate dehydrogenase dimerisation" evidence="7">
    <location>
        <begin position="291"/>
        <end position="377"/>
    </location>
</feature>
<name>A0A1Y0I996_9GAMM</name>
<evidence type="ECO:0000256" key="4">
    <source>
        <dbReference type="ARBA" id="ARBA00023096"/>
    </source>
</evidence>
<keyword evidence="1 5" id="KW-0963">Cytoplasm</keyword>
<feature type="binding site" evidence="5">
    <location>
        <position position="45"/>
    </location>
    <ligand>
        <name>substrate</name>
    </ligand>
</feature>
<dbReference type="AlphaFoldDB" id="A0A1Y0I996"/>
<dbReference type="Gene3D" id="3.40.50.720">
    <property type="entry name" value="NAD(P)-binding Rossmann-like Domain"/>
    <property type="match status" value="2"/>
</dbReference>
<evidence type="ECO:0000256" key="1">
    <source>
        <dbReference type="ARBA" id="ARBA00022490"/>
    </source>
</evidence>
<dbReference type="HAMAP" id="MF_01825">
    <property type="entry name" value="PdxB"/>
    <property type="match status" value="1"/>
</dbReference>
<dbReference type="SUPFAM" id="SSF52283">
    <property type="entry name" value="Formate/glycerate dehydrogenase catalytic domain-like"/>
    <property type="match status" value="1"/>
</dbReference>
<feature type="active site" evidence="5">
    <location>
        <position position="206"/>
    </location>
</feature>
<feature type="binding site" evidence="5">
    <location>
        <position position="66"/>
    </location>
    <ligand>
        <name>substrate</name>
    </ligand>
</feature>
<comment type="caution">
    <text evidence="5">Lacks conserved residue(s) required for the propagation of feature annotation.</text>
</comment>
<evidence type="ECO:0000313" key="9">
    <source>
        <dbReference type="Proteomes" id="UP000196027"/>
    </source>
</evidence>
<feature type="binding site" evidence="5">
    <location>
        <position position="260"/>
    </location>
    <ligand>
        <name>substrate</name>
    </ligand>
</feature>
<dbReference type="GO" id="GO:0008615">
    <property type="term" value="P:pyridoxine biosynthetic process"/>
    <property type="evidence" value="ECO:0007669"/>
    <property type="project" value="UniProtKB-UniRule"/>
</dbReference>
<dbReference type="InterPro" id="IPR029753">
    <property type="entry name" value="D-isomer_DH_CS"/>
</dbReference>
<feature type="binding site" evidence="5">
    <location>
        <position position="234"/>
    </location>
    <ligand>
        <name>NAD(+)</name>
        <dbReference type="ChEBI" id="CHEBI:57540"/>
    </ligand>
</feature>
<keyword evidence="3 5" id="KW-0520">NAD</keyword>
<comment type="subcellular location">
    <subcellularLocation>
        <location evidence="5">Cytoplasm</location>
    </subcellularLocation>
</comment>
<dbReference type="Proteomes" id="UP000196027">
    <property type="component" value="Chromosome"/>
</dbReference>
<organism evidence="8 9">
    <name type="scientific">Oleiphilus messinensis</name>
    <dbReference type="NCBI Taxonomy" id="141451"/>
    <lineage>
        <taxon>Bacteria</taxon>
        <taxon>Pseudomonadati</taxon>
        <taxon>Pseudomonadota</taxon>
        <taxon>Gammaproteobacteria</taxon>
        <taxon>Oceanospirillales</taxon>
        <taxon>Oleiphilaceae</taxon>
        <taxon>Oleiphilus</taxon>
    </lineage>
</organism>